<dbReference type="EMBL" id="BARU01013221">
    <property type="protein sequence ID" value="GAH34274.1"/>
    <property type="molecule type" value="Genomic_DNA"/>
</dbReference>
<evidence type="ECO:0000313" key="2">
    <source>
        <dbReference type="EMBL" id="GAH34274.1"/>
    </source>
</evidence>
<gene>
    <name evidence="2" type="ORF">S03H2_23995</name>
</gene>
<feature type="non-terminal residue" evidence="2">
    <location>
        <position position="211"/>
    </location>
</feature>
<evidence type="ECO:0000259" key="1">
    <source>
        <dbReference type="Pfam" id="PF10091"/>
    </source>
</evidence>
<dbReference type="Pfam" id="PF10091">
    <property type="entry name" value="Glycoamylase"/>
    <property type="match status" value="1"/>
</dbReference>
<comment type="caution">
    <text evidence="2">The sequence shown here is derived from an EMBL/GenBank/DDBJ whole genome shotgun (WGS) entry which is preliminary data.</text>
</comment>
<organism evidence="2">
    <name type="scientific">marine sediment metagenome</name>
    <dbReference type="NCBI Taxonomy" id="412755"/>
    <lineage>
        <taxon>unclassified sequences</taxon>
        <taxon>metagenomes</taxon>
        <taxon>ecological metagenomes</taxon>
    </lineage>
</organism>
<dbReference type="AlphaFoldDB" id="X1FY54"/>
<protein>
    <recommendedName>
        <fullName evidence="1">Glycoamylase-like domain-containing protein</fullName>
    </recommendedName>
</protein>
<name>X1FY54_9ZZZZ</name>
<dbReference type="Gene3D" id="1.50.10.140">
    <property type="match status" value="1"/>
</dbReference>
<dbReference type="InterPro" id="IPR019282">
    <property type="entry name" value="Glycoamylase-like_cons_dom"/>
</dbReference>
<accession>X1FY54</accession>
<proteinExistence type="predicted"/>
<feature type="domain" description="Glycoamylase-like" evidence="1">
    <location>
        <begin position="138"/>
        <end position="208"/>
    </location>
</feature>
<feature type="non-terminal residue" evidence="2">
    <location>
        <position position="1"/>
    </location>
</feature>
<sequence length="211" mass="24541">AGFGLTAYAIGVERGWMKRDEAVKRTLATLRFFATAKQSEDKDASGVHGFFYHFLDMKTGQRYESAPWVELSSVDSAWLFYGVLFVQSYYDKNSKDEKEIRQLANDIYRRADWKWFSDGNPLLQGGWTPENGFDYNYYRGFSEAIGLYVLALGSPTYALGPASWKRWTQPNDKIWGEFQGQTYLAGSQMFWHQYAYSWIDFRGIQDDYMRG</sequence>
<reference evidence="2" key="1">
    <citation type="journal article" date="2014" name="Front. Microbiol.">
        <title>High frequency of phylogenetically diverse reductive dehalogenase-homologous genes in deep subseafloor sedimentary metagenomes.</title>
        <authorList>
            <person name="Kawai M."/>
            <person name="Futagami T."/>
            <person name="Toyoda A."/>
            <person name="Takaki Y."/>
            <person name="Nishi S."/>
            <person name="Hori S."/>
            <person name="Arai W."/>
            <person name="Tsubouchi T."/>
            <person name="Morono Y."/>
            <person name="Uchiyama I."/>
            <person name="Ito T."/>
            <person name="Fujiyama A."/>
            <person name="Inagaki F."/>
            <person name="Takami H."/>
        </authorList>
    </citation>
    <scope>NUCLEOTIDE SEQUENCE</scope>
    <source>
        <strain evidence="2">Expedition CK06-06</strain>
    </source>
</reference>